<protein>
    <recommendedName>
        <fullName evidence="2">F-box domain-containing protein</fullName>
    </recommendedName>
</protein>
<feature type="compositionally biased region" description="Gly residues" evidence="1">
    <location>
        <begin position="483"/>
        <end position="493"/>
    </location>
</feature>
<feature type="compositionally biased region" description="Basic residues" evidence="1">
    <location>
        <begin position="617"/>
        <end position="627"/>
    </location>
</feature>
<dbReference type="InterPro" id="IPR001810">
    <property type="entry name" value="F-box_dom"/>
</dbReference>
<evidence type="ECO:0000259" key="2">
    <source>
        <dbReference type="Pfam" id="PF12937"/>
    </source>
</evidence>
<evidence type="ECO:0000256" key="1">
    <source>
        <dbReference type="SAM" id="MobiDB-lite"/>
    </source>
</evidence>
<feature type="region of interest" description="Disordered" evidence="1">
    <location>
        <begin position="782"/>
        <end position="803"/>
    </location>
</feature>
<feature type="region of interest" description="Disordered" evidence="1">
    <location>
        <begin position="395"/>
        <end position="428"/>
    </location>
</feature>
<organism evidence="3 4">
    <name type="scientific">Gymnopilus dilepis</name>
    <dbReference type="NCBI Taxonomy" id="231916"/>
    <lineage>
        <taxon>Eukaryota</taxon>
        <taxon>Fungi</taxon>
        <taxon>Dikarya</taxon>
        <taxon>Basidiomycota</taxon>
        <taxon>Agaricomycotina</taxon>
        <taxon>Agaricomycetes</taxon>
        <taxon>Agaricomycetidae</taxon>
        <taxon>Agaricales</taxon>
        <taxon>Agaricineae</taxon>
        <taxon>Hymenogastraceae</taxon>
        <taxon>Gymnopilus</taxon>
    </lineage>
</organism>
<reference evidence="3 4" key="1">
    <citation type="journal article" date="2018" name="Evol. Lett.">
        <title>Horizontal gene cluster transfer increased hallucinogenic mushroom diversity.</title>
        <authorList>
            <person name="Reynolds H.T."/>
            <person name="Vijayakumar V."/>
            <person name="Gluck-Thaler E."/>
            <person name="Korotkin H.B."/>
            <person name="Matheny P.B."/>
            <person name="Slot J.C."/>
        </authorList>
    </citation>
    <scope>NUCLEOTIDE SEQUENCE [LARGE SCALE GENOMIC DNA]</scope>
    <source>
        <strain evidence="3 4">SRW20</strain>
    </source>
</reference>
<feature type="region of interest" description="Disordered" evidence="1">
    <location>
        <begin position="478"/>
        <end position="516"/>
    </location>
</feature>
<dbReference type="Pfam" id="PF12937">
    <property type="entry name" value="F-box-like"/>
    <property type="match status" value="1"/>
</dbReference>
<feature type="compositionally biased region" description="Polar residues" evidence="1">
    <location>
        <begin position="782"/>
        <end position="795"/>
    </location>
</feature>
<dbReference type="AlphaFoldDB" id="A0A409Y1J3"/>
<dbReference type="EMBL" id="NHYE01001318">
    <property type="protein sequence ID" value="PPQ96872.1"/>
    <property type="molecule type" value="Genomic_DNA"/>
</dbReference>
<comment type="caution">
    <text evidence="3">The sequence shown here is derived from an EMBL/GenBank/DDBJ whole genome shotgun (WGS) entry which is preliminary data.</text>
</comment>
<evidence type="ECO:0000313" key="3">
    <source>
        <dbReference type="EMBL" id="PPQ96872.1"/>
    </source>
</evidence>
<feature type="region of interest" description="Disordered" evidence="1">
    <location>
        <begin position="606"/>
        <end position="629"/>
    </location>
</feature>
<dbReference type="InParanoid" id="A0A409Y1J3"/>
<name>A0A409Y1J3_9AGAR</name>
<proteinExistence type="predicted"/>
<feature type="compositionally biased region" description="Basic and acidic residues" evidence="1">
    <location>
        <begin position="606"/>
        <end position="616"/>
    </location>
</feature>
<evidence type="ECO:0000313" key="4">
    <source>
        <dbReference type="Proteomes" id="UP000284706"/>
    </source>
</evidence>
<dbReference type="InterPro" id="IPR036047">
    <property type="entry name" value="F-box-like_dom_sf"/>
</dbReference>
<sequence>MVQPSPSSASTSAMSMDLALTSLPPEILLQIFLHLADSQGTLLALLCTCRYLNSLILGSSQLLYEAELFNTNQIDNPYLGEGRAKPSMTVAEKLEWLRETSRRWSVLDIEKETKGYHAEDGEWIEHSDLRGRRIRSIKVNHSPSGIYDLTGGIYLLGDLPRQVLHWVKLPSKDDIQDGVRSEWNKIDIEELRKRPDSDGRHRTIVDMGLCIHEHDLICIVTTSPQPTTDGSPPTMNDIDLLLLQFSTGQPHPALAKPKGTRSHYIRHVISSPKSWHRPSIGIEIVGEHLVLVLHYREASAEDLVYIWEWKTGVLKMSLNVRQHTYSGVIFLTPSLILLPNTRTNTLDIFCIPTKPTYTPVNPILSLDLPTLAEGRFLFSISCRAEPNPIASTPSSPFANAASTAIPSTSGHQTKDVTPESRKVDVTPTRPFLPNAEHAICIFSLRIIGGDTDHPLGCPITMVVHRSALVDIVKREAPNFDAEGGSGAKDGGSIGNQETTGRSDRESSGAGEFPFPTPGPSTSYSYFRYSQTGGRYKAIPYSVWGPPITRWLNTDSVPTRWITTTCGQRLVLTAAVDETPSSGCPYVVWDFCQDNVRKMGEKMKAELEKEERRQDRDRRKRDKTKGKLVWRQSEPDNWSAKVGAEEEDVWMLGNENGEPYASPGDAISSSRIHVSDATTTGTCSSPSSPSAMYHELWNIREEGSGYEVDYEMDVEGHDEAAIAGTSAQPTAALTAPTSDAVNTFPQPQSSYGEEIGIRNDFSRAMEGKDDPFDFENASSTSLFQQGGQATQSSSPGEDSDINVEDEPRLPLNRLWHITSSLPLAPYDMFAERVDGNLPYVACATEKPYWFDGVLLDEERVVGITVSLLASLFSVSWQEFLMVTSEQTDVLGRVSRLDVHYFG</sequence>
<feature type="compositionally biased region" description="Basic and acidic residues" evidence="1">
    <location>
        <begin position="412"/>
        <end position="424"/>
    </location>
</feature>
<feature type="compositionally biased region" description="Polar residues" evidence="1">
    <location>
        <begin position="395"/>
        <end position="411"/>
    </location>
</feature>
<accession>A0A409Y1J3</accession>
<dbReference type="CDD" id="cd09917">
    <property type="entry name" value="F-box_SF"/>
    <property type="match status" value="1"/>
</dbReference>
<dbReference type="STRING" id="231916.A0A409Y1J3"/>
<dbReference type="Proteomes" id="UP000284706">
    <property type="component" value="Unassembled WGS sequence"/>
</dbReference>
<gene>
    <name evidence="3" type="ORF">CVT26_006058</name>
</gene>
<keyword evidence="4" id="KW-1185">Reference proteome</keyword>
<feature type="domain" description="F-box" evidence="2">
    <location>
        <begin position="21"/>
        <end position="57"/>
    </location>
</feature>
<dbReference type="SUPFAM" id="SSF81383">
    <property type="entry name" value="F-box domain"/>
    <property type="match status" value="1"/>
</dbReference>
<dbReference type="OrthoDB" id="2751409at2759"/>